<feature type="domain" description="Methionyl/Leucyl tRNA synthetase" evidence="11">
    <location>
        <begin position="174"/>
        <end position="390"/>
    </location>
</feature>
<gene>
    <name evidence="12" type="primary">metG_1</name>
    <name evidence="12" type="ORF">OJAG_10160</name>
</gene>
<dbReference type="AlphaFoldDB" id="A0A163SDU5"/>
<dbReference type="GO" id="GO:0005524">
    <property type="term" value="F:ATP binding"/>
    <property type="evidence" value="ECO:0007669"/>
    <property type="project" value="UniProtKB-KW"/>
</dbReference>
<dbReference type="InterPro" id="IPR015413">
    <property type="entry name" value="Methionyl/Leucyl_tRNA_Synth"/>
</dbReference>
<evidence type="ECO:0000256" key="5">
    <source>
        <dbReference type="ARBA" id="ARBA00022840"/>
    </source>
</evidence>
<evidence type="ECO:0000313" key="13">
    <source>
        <dbReference type="Proteomes" id="UP000076447"/>
    </source>
</evidence>
<dbReference type="PANTHER" id="PTHR43326">
    <property type="entry name" value="METHIONYL-TRNA SYNTHETASE"/>
    <property type="match status" value="1"/>
</dbReference>
<dbReference type="Pfam" id="PF09334">
    <property type="entry name" value="tRNA-synt_1g"/>
    <property type="match status" value="2"/>
</dbReference>
<dbReference type="SUPFAM" id="SSF47323">
    <property type="entry name" value="Anticodon-binding domain of a subclass of class I aminoacyl-tRNA synthetases"/>
    <property type="match status" value="1"/>
</dbReference>
<dbReference type="Proteomes" id="UP000076447">
    <property type="component" value="Unassembled WGS sequence"/>
</dbReference>
<dbReference type="RefSeq" id="WP_082848759.1">
    <property type="nucleotide sequence ID" value="NZ_LRIE01000055.1"/>
</dbReference>
<sequence>MTLPPAQPTPAGSTAPPAGPTFYVTTAIPYVNGDPHLGHALELVQTDVLARHARLRGRPTRFLTGTDDHALKNVSAARAADREVGGFVAERVEDFRALRPALSLSTDDFLSTSSDPRHRPGVEALWRRCAEAGDFYRRSYEGLYCAGCEQFYTPDELDASGRCPEHVPLPERVVEENWFFRLSRYGDRIREEIATGRVRINPAAKRNEVLAFVDAGLEDFSVSRPAARSDGWGIPVPGDPSQVVYVWWDALTNYVTALGYGSDQADPGAADDYRTWWSGGDERVHVIGKGITRFHAVYWLALLLSAGEPLPTTIHVHDYVTAGGAKLAKSAGTAVHPVGLVDAYGTDALRWWFAREVPLLGDAEFTTERLVARHDDELAHGVGNLVNRTLTLVHRFRDGVVPALPRTRASAPGELGSAVGQVAPAVDAALADADLRTATGAVWRIVDAANRYVNAEKPWELAARERAGGTDAGGRLDEVLARLVEACRVVAAELSPFVPDGAARLREQLFPAAAAGGQGAGDDRVGAPDPVFPRLG</sequence>
<evidence type="ECO:0000256" key="4">
    <source>
        <dbReference type="ARBA" id="ARBA00022741"/>
    </source>
</evidence>
<evidence type="ECO:0000256" key="8">
    <source>
        <dbReference type="ARBA" id="ARBA00030904"/>
    </source>
</evidence>
<dbReference type="CDD" id="cd00814">
    <property type="entry name" value="MetRS_core"/>
    <property type="match status" value="1"/>
</dbReference>
<dbReference type="GO" id="GO:0006431">
    <property type="term" value="P:methionyl-tRNA aminoacylation"/>
    <property type="evidence" value="ECO:0007669"/>
    <property type="project" value="InterPro"/>
</dbReference>
<feature type="region of interest" description="Disordered" evidence="10">
    <location>
        <begin position="514"/>
        <end position="536"/>
    </location>
</feature>
<comment type="similarity">
    <text evidence="9">Belongs to the class-I aminoacyl-tRNA synthetase family.</text>
</comment>
<protein>
    <recommendedName>
        <fullName evidence="1">methionine--tRNA ligase</fullName>
        <ecNumber evidence="1">6.1.1.10</ecNumber>
    </recommendedName>
    <alternativeName>
        <fullName evidence="8">Methionyl-tRNA synthetase</fullName>
    </alternativeName>
</protein>
<accession>A0A163SDU5</accession>
<evidence type="ECO:0000256" key="2">
    <source>
        <dbReference type="ARBA" id="ARBA00022490"/>
    </source>
</evidence>
<dbReference type="SUPFAM" id="SSF52374">
    <property type="entry name" value="Nucleotidylyl transferase"/>
    <property type="match status" value="1"/>
</dbReference>
<feature type="domain" description="Methionyl/Leucyl tRNA synthetase" evidence="11">
    <location>
        <begin position="22"/>
        <end position="165"/>
    </location>
</feature>
<evidence type="ECO:0000256" key="3">
    <source>
        <dbReference type="ARBA" id="ARBA00022598"/>
    </source>
</evidence>
<keyword evidence="5 9" id="KW-0067">ATP-binding</keyword>
<keyword evidence="3 9" id="KW-0436">Ligase</keyword>
<evidence type="ECO:0000256" key="1">
    <source>
        <dbReference type="ARBA" id="ARBA00012838"/>
    </source>
</evidence>
<dbReference type="Gene3D" id="1.10.730.10">
    <property type="entry name" value="Isoleucyl-tRNA Synthetase, Domain 1"/>
    <property type="match status" value="1"/>
</dbReference>
<evidence type="ECO:0000256" key="7">
    <source>
        <dbReference type="ARBA" id="ARBA00023146"/>
    </source>
</evidence>
<name>A0A163SDU5_9CELL</name>
<evidence type="ECO:0000256" key="10">
    <source>
        <dbReference type="SAM" id="MobiDB-lite"/>
    </source>
</evidence>
<keyword evidence="2" id="KW-0963">Cytoplasm</keyword>
<dbReference type="InterPro" id="IPR009080">
    <property type="entry name" value="tRNAsynth_Ia_anticodon-bd"/>
</dbReference>
<dbReference type="EC" id="6.1.1.10" evidence="1"/>
<organism evidence="12 13">
    <name type="scientific">Oerskovia enterophila</name>
    <dbReference type="NCBI Taxonomy" id="43678"/>
    <lineage>
        <taxon>Bacteria</taxon>
        <taxon>Bacillati</taxon>
        <taxon>Actinomycetota</taxon>
        <taxon>Actinomycetes</taxon>
        <taxon>Micrococcales</taxon>
        <taxon>Cellulomonadaceae</taxon>
        <taxon>Oerskovia</taxon>
    </lineage>
</organism>
<dbReference type="InterPro" id="IPR014729">
    <property type="entry name" value="Rossmann-like_a/b/a_fold"/>
</dbReference>
<dbReference type="GO" id="GO:0004825">
    <property type="term" value="F:methionine-tRNA ligase activity"/>
    <property type="evidence" value="ECO:0007669"/>
    <property type="project" value="UniProtKB-EC"/>
</dbReference>
<dbReference type="PANTHER" id="PTHR43326:SF1">
    <property type="entry name" value="METHIONINE--TRNA LIGASE, MITOCHONDRIAL"/>
    <property type="match status" value="1"/>
</dbReference>
<dbReference type="PRINTS" id="PR01041">
    <property type="entry name" value="TRNASYNTHMET"/>
</dbReference>
<dbReference type="STRING" id="43678.OJAG_10160"/>
<proteinExistence type="inferred from homology"/>
<dbReference type="Gene3D" id="2.170.220.10">
    <property type="match status" value="1"/>
</dbReference>
<dbReference type="InterPro" id="IPR033911">
    <property type="entry name" value="MetRS_core"/>
</dbReference>
<comment type="caution">
    <text evidence="12">The sequence shown here is derived from an EMBL/GenBank/DDBJ whole genome shotgun (WGS) entry which is preliminary data.</text>
</comment>
<keyword evidence="7 9" id="KW-0030">Aminoacyl-tRNA synthetase</keyword>
<keyword evidence="4 9" id="KW-0547">Nucleotide-binding</keyword>
<evidence type="ECO:0000313" key="12">
    <source>
        <dbReference type="EMBL" id="KZM36303.1"/>
    </source>
</evidence>
<evidence type="ECO:0000256" key="9">
    <source>
        <dbReference type="RuleBase" id="RU363039"/>
    </source>
</evidence>
<evidence type="ECO:0000256" key="6">
    <source>
        <dbReference type="ARBA" id="ARBA00022917"/>
    </source>
</evidence>
<dbReference type="OrthoDB" id="9810191at2"/>
<dbReference type="EMBL" id="LRIE01000055">
    <property type="protein sequence ID" value="KZM36303.1"/>
    <property type="molecule type" value="Genomic_DNA"/>
</dbReference>
<dbReference type="InterPro" id="IPR001412">
    <property type="entry name" value="aa-tRNA-synth_I_CS"/>
</dbReference>
<reference evidence="12 13" key="1">
    <citation type="submission" date="2016-01" db="EMBL/GenBank/DDBJ databases">
        <title>Genome sequence of Oerskovia enterophila VJag, an agar and cellulose degrading bacterium.</title>
        <authorList>
            <person name="Poehlein A."/>
            <person name="Jag V."/>
            <person name="Bengelsdorf F."/>
            <person name="Duerre P."/>
            <person name="Daniel R."/>
        </authorList>
    </citation>
    <scope>NUCLEOTIDE SEQUENCE [LARGE SCALE GENOMIC DNA]</scope>
    <source>
        <strain evidence="12 13">VJag</strain>
    </source>
</reference>
<dbReference type="PROSITE" id="PS00178">
    <property type="entry name" value="AA_TRNA_LIGASE_I"/>
    <property type="match status" value="1"/>
</dbReference>
<dbReference type="Gene3D" id="3.40.50.620">
    <property type="entry name" value="HUPs"/>
    <property type="match status" value="1"/>
</dbReference>
<dbReference type="PATRIC" id="fig|43678.3.peg.1064"/>
<evidence type="ECO:0000259" key="11">
    <source>
        <dbReference type="Pfam" id="PF09334"/>
    </source>
</evidence>
<dbReference type="InterPro" id="IPR023457">
    <property type="entry name" value="Met-tRNA_synth_2"/>
</dbReference>
<keyword evidence="6 9" id="KW-0648">Protein biosynthesis</keyword>